<gene>
    <name evidence="2" type="ORF">N0V91_010813</name>
</gene>
<dbReference type="OrthoDB" id="5383526at2759"/>
<comment type="caution">
    <text evidence="2">The sequence shown here is derived from an EMBL/GenBank/DDBJ whole genome shotgun (WGS) entry which is preliminary data.</text>
</comment>
<evidence type="ECO:0000313" key="2">
    <source>
        <dbReference type="EMBL" id="KAJ4395501.1"/>
    </source>
</evidence>
<dbReference type="EMBL" id="JAPEVA010000156">
    <property type="protein sequence ID" value="KAJ4395501.1"/>
    <property type="molecule type" value="Genomic_DNA"/>
</dbReference>
<keyword evidence="3" id="KW-1185">Reference proteome</keyword>
<dbReference type="AlphaFoldDB" id="A0A9W9D066"/>
<evidence type="ECO:0000313" key="3">
    <source>
        <dbReference type="Proteomes" id="UP001140510"/>
    </source>
</evidence>
<name>A0A9W9D066_9PLEO</name>
<protein>
    <submittedName>
        <fullName evidence="2">Uncharacterized protein</fullName>
    </submittedName>
</protein>
<organism evidence="2 3">
    <name type="scientific">Didymella pomorum</name>
    <dbReference type="NCBI Taxonomy" id="749634"/>
    <lineage>
        <taxon>Eukaryota</taxon>
        <taxon>Fungi</taxon>
        <taxon>Dikarya</taxon>
        <taxon>Ascomycota</taxon>
        <taxon>Pezizomycotina</taxon>
        <taxon>Dothideomycetes</taxon>
        <taxon>Pleosporomycetidae</taxon>
        <taxon>Pleosporales</taxon>
        <taxon>Pleosporineae</taxon>
        <taxon>Didymellaceae</taxon>
        <taxon>Didymella</taxon>
    </lineage>
</organism>
<sequence length="152" mass="16761">MKYLATIFALSAAISAIDISIIDDSHCDGPPMATWKSVQPDTCLSYHRPGAYAFDSVPTNWAIITRAYKKQGCPGNSLANQFHSNGKDRVCIGWSWPNSGYYGAGYSFNDQTKRSESSVVSEKRCIKPDLLHLQDGQTYNATGLEDDVVELM</sequence>
<reference evidence="2" key="1">
    <citation type="submission" date="2022-10" db="EMBL/GenBank/DDBJ databases">
        <title>Tapping the CABI collections for fungal endophytes: first genome assemblies for Collariella, Neodidymelliopsis, Ascochyta clinopodiicola, Didymella pomorum, Didymosphaeria variabile, Neocosmospora piperis and Neocucurbitaria cava.</title>
        <authorList>
            <person name="Hill R."/>
        </authorList>
    </citation>
    <scope>NUCLEOTIDE SEQUENCE</scope>
    <source>
        <strain evidence="2">IMI 355091</strain>
    </source>
</reference>
<proteinExistence type="predicted"/>
<feature type="chain" id="PRO_5040752555" evidence="1">
    <location>
        <begin position="17"/>
        <end position="152"/>
    </location>
</feature>
<accession>A0A9W9D066</accession>
<keyword evidence="1" id="KW-0732">Signal</keyword>
<dbReference type="Proteomes" id="UP001140510">
    <property type="component" value="Unassembled WGS sequence"/>
</dbReference>
<feature type="signal peptide" evidence="1">
    <location>
        <begin position="1"/>
        <end position="16"/>
    </location>
</feature>
<evidence type="ECO:0000256" key="1">
    <source>
        <dbReference type="SAM" id="SignalP"/>
    </source>
</evidence>